<reference evidence="2 3" key="1">
    <citation type="submission" date="2024-01" db="EMBL/GenBank/DDBJ databases">
        <title>The genomes of 5 underutilized Papilionoideae crops provide insights into root nodulation and disease resistanc.</title>
        <authorList>
            <person name="Jiang F."/>
        </authorList>
    </citation>
    <scope>NUCLEOTIDE SEQUENCE [LARGE SCALE GENOMIC DNA]</scope>
    <source>
        <strain evidence="2">LVBAO_FW01</strain>
        <tissue evidence="2">Leaves</tissue>
    </source>
</reference>
<dbReference type="EMBL" id="JAYMYQ010000001">
    <property type="protein sequence ID" value="KAK7361181.1"/>
    <property type="molecule type" value="Genomic_DNA"/>
</dbReference>
<accession>A0AAN9MWD4</accession>
<keyword evidence="3" id="KW-1185">Reference proteome</keyword>
<organism evidence="2 3">
    <name type="scientific">Canavalia gladiata</name>
    <name type="common">Sword bean</name>
    <name type="synonym">Dolichos gladiatus</name>
    <dbReference type="NCBI Taxonomy" id="3824"/>
    <lineage>
        <taxon>Eukaryota</taxon>
        <taxon>Viridiplantae</taxon>
        <taxon>Streptophyta</taxon>
        <taxon>Embryophyta</taxon>
        <taxon>Tracheophyta</taxon>
        <taxon>Spermatophyta</taxon>
        <taxon>Magnoliopsida</taxon>
        <taxon>eudicotyledons</taxon>
        <taxon>Gunneridae</taxon>
        <taxon>Pentapetalae</taxon>
        <taxon>rosids</taxon>
        <taxon>fabids</taxon>
        <taxon>Fabales</taxon>
        <taxon>Fabaceae</taxon>
        <taxon>Papilionoideae</taxon>
        <taxon>50 kb inversion clade</taxon>
        <taxon>NPAAA clade</taxon>
        <taxon>indigoferoid/millettioid clade</taxon>
        <taxon>Phaseoleae</taxon>
        <taxon>Canavalia</taxon>
    </lineage>
</organism>
<evidence type="ECO:0000313" key="2">
    <source>
        <dbReference type="EMBL" id="KAK7361181.1"/>
    </source>
</evidence>
<evidence type="ECO:0000256" key="1">
    <source>
        <dbReference type="SAM" id="MobiDB-lite"/>
    </source>
</evidence>
<sequence>MVIVVGEECLTENHAIPPRGPNAIRRVKMTLSLEIGADTHYLFLLVINQCVQGLDTKNLLTWMTYRPRRMPCPPLDQLPKKQLRGSDMAFSSLPRSHTVPSLKKRTFA</sequence>
<proteinExistence type="predicted"/>
<dbReference type="AlphaFoldDB" id="A0AAN9MWD4"/>
<gene>
    <name evidence="2" type="ORF">VNO77_03227</name>
</gene>
<name>A0AAN9MWD4_CANGL</name>
<comment type="caution">
    <text evidence="2">The sequence shown here is derived from an EMBL/GenBank/DDBJ whole genome shotgun (WGS) entry which is preliminary data.</text>
</comment>
<evidence type="ECO:0000313" key="3">
    <source>
        <dbReference type="Proteomes" id="UP001367508"/>
    </source>
</evidence>
<protein>
    <submittedName>
        <fullName evidence="2">Uncharacterized protein</fullName>
    </submittedName>
</protein>
<dbReference type="Proteomes" id="UP001367508">
    <property type="component" value="Unassembled WGS sequence"/>
</dbReference>
<feature type="region of interest" description="Disordered" evidence="1">
    <location>
        <begin position="89"/>
        <end position="108"/>
    </location>
</feature>